<feature type="region of interest" description="Disordered" evidence="9">
    <location>
        <begin position="1"/>
        <end position="39"/>
    </location>
</feature>
<dbReference type="InterPro" id="IPR017593">
    <property type="entry name" value="Allantoinase"/>
</dbReference>
<dbReference type="InterPro" id="IPR032466">
    <property type="entry name" value="Metal_Hydrolase"/>
</dbReference>
<evidence type="ECO:0000256" key="2">
    <source>
        <dbReference type="ARBA" id="ARBA00004968"/>
    </source>
</evidence>
<proteinExistence type="inferred from homology"/>
<feature type="domain" description="Amidohydrolase-related" evidence="10">
    <location>
        <begin position="122"/>
        <end position="522"/>
    </location>
</feature>
<reference evidence="11 12" key="1">
    <citation type="submission" date="2019-05" db="EMBL/GenBank/DDBJ databases">
        <title>Emergence of the Ug99 lineage of the wheat stem rust pathogen through somatic hybridization.</title>
        <authorList>
            <person name="Li F."/>
            <person name="Upadhyaya N.M."/>
            <person name="Sperschneider J."/>
            <person name="Matny O."/>
            <person name="Nguyen-Phuc H."/>
            <person name="Mago R."/>
            <person name="Raley C."/>
            <person name="Miller M.E."/>
            <person name="Silverstein K.A.T."/>
            <person name="Henningsen E."/>
            <person name="Hirsch C.D."/>
            <person name="Visser B."/>
            <person name="Pretorius Z.A."/>
            <person name="Steffenson B.J."/>
            <person name="Schwessinger B."/>
            <person name="Dodds P.N."/>
            <person name="Figueroa M."/>
        </authorList>
    </citation>
    <scope>NUCLEOTIDE SEQUENCE [LARGE SCALE GENOMIC DNA]</scope>
    <source>
        <strain evidence="11 12">Ug99</strain>
    </source>
</reference>
<dbReference type="GO" id="GO:0005737">
    <property type="term" value="C:cytoplasm"/>
    <property type="evidence" value="ECO:0007669"/>
    <property type="project" value="TreeGrafter"/>
</dbReference>
<dbReference type="EMBL" id="VDEP01000002">
    <property type="protein sequence ID" value="KAA1138443.1"/>
    <property type="molecule type" value="Genomic_DNA"/>
</dbReference>
<protein>
    <recommendedName>
        <fullName evidence="5">allantoinase</fullName>
        <ecNumber evidence="5">3.5.2.5</ecNumber>
    </recommendedName>
</protein>
<dbReference type="NCBIfam" id="TIGR03178">
    <property type="entry name" value="allantoinase"/>
    <property type="match status" value="1"/>
</dbReference>
<name>A0A5B0SMT1_PUCGR</name>
<comment type="pathway">
    <text evidence="2">Nitrogen metabolism; (S)-allantoin degradation; allantoate from (S)-allantoin: step 1/1.</text>
</comment>
<dbReference type="GO" id="GO:0008270">
    <property type="term" value="F:zinc ion binding"/>
    <property type="evidence" value="ECO:0007669"/>
    <property type="project" value="InterPro"/>
</dbReference>
<keyword evidence="8" id="KW-0862">Zinc</keyword>
<evidence type="ECO:0000256" key="3">
    <source>
        <dbReference type="ARBA" id="ARBA00010368"/>
    </source>
</evidence>
<comment type="similarity">
    <text evidence="3">Belongs to the metallo-dependent hydrolases superfamily. Allantoinase family.</text>
</comment>
<dbReference type="PANTHER" id="PTHR43668:SF2">
    <property type="entry name" value="ALLANTOINASE"/>
    <property type="match status" value="1"/>
</dbReference>
<keyword evidence="7" id="KW-0378">Hydrolase</keyword>
<feature type="region of interest" description="Disordered" evidence="9">
    <location>
        <begin position="58"/>
        <end position="84"/>
    </location>
</feature>
<dbReference type="InterPro" id="IPR006680">
    <property type="entry name" value="Amidohydro-rel"/>
</dbReference>
<evidence type="ECO:0000313" key="12">
    <source>
        <dbReference type="Proteomes" id="UP000325313"/>
    </source>
</evidence>
<evidence type="ECO:0000259" key="10">
    <source>
        <dbReference type="Pfam" id="PF01979"/>
    </source>
</evidence>
<dbReference type="EC" id="3.5.2.5" evidence="5"/>
<dbReference type="Proteomes" id="UP000325313">
    <property type="component" value="Unassembled WGS sequence"/>
</dbReference>
<sequence length="576" mass="62810">MQDCGIHVSTRKSPSVRGCPTNRQARGRKREAMKTMPRPSTVRQVVYAIERAMLPSLGGRTVDGTAERPSEAQEERFSEPQPATIEASIDTGLITAIRPGIVPRESYGADSVEYHLLPAPLIVFPGLVDPHVHLNEPGRTDWEGFETGTNVFISFLLTIISSHFPCIEIGFIHQKVMIIKICAVYAFGPPQAAAAGGVTTLVDMPLNAIPPTTTLANLNEKVRAAEGQCLVDVAFWGGVIPGNQDDLLPLVKAGVKGFKCFLIDSGVDEFPCVSAEDLEKSMAILQDAESMLMFHGELDCGEEGGTSAELLKESQAQDPNLYASFLGSRAPKLELDAIELIIRLNKKYPNLRTHVVHLSAADALPMIREARATHGLPLTTETCLHYLTLSTEEIPDGRAEYKCCPPIRTAMNRDKLWEGLEEGTIDFVVSDHSPCTPELKETGSLMDAWGGIGGLGLGLSLLWTEGRKRAVSHLEGRLLKWLCERPASFASLDGHKGSLAPGYQCDLCIFDPNLAFQVTKEDLKFKNKISAYIGKHLSGRVVSTVLATRLVYDIEHLVSAPVGPSERLGMLLLNRN</sequence>
<dbReference type="InterPro" id="IPR050138">
    <property type="entry name" value="DHOase/Allantoinase_Hydrolase"/>
</dbReference>
<dbReference type="InterPro" id="IPR002195">
    <property type="entry name" value="Dihydroorotase_CS"/>
</dbReference>
<comment type="caution">
    <text evidence="11">The sequence shown here is derived from an EMBL/GenBank/DDBJ whole genome shotgun (WGS) entry which is preliminary data.</text>
</comment>
<comment type="subunit">
    <text evidence="4">Homotetramer.</text>
</comment>
<dbReference type="Pfam" id="PF01979">
    <property type="entry name" value="Amidohydro_1"/>
    <property type="match status" value="1"/>
</dbReference>
<evidence type="ECO:0000256" key="5">
    <source>
        <dbReference type="ARBA" id="ARBA00012863"/>
    </source>
</evidence>
<organism evidence="11 12">
    <name type="scientific">Puccinia graminis f. sp. tritici</name>
    <dbReference type="NCBI Taxonomy" id="56615"/>
    <lineage>
        <taxon>Eukaryota</taxon>
        <taxon>Fungi</taxon>
        <taxon>Dikarya</taxon>
        <taxon>Basidiomycota</taxon>
        <taxon>Pucciniomycotina</taxon>
        <taxon>Pucciniomycetes</taxon>
        <taxon>Pucciniales</taxon>
        <taxon>Pucciniaceae</taxon>
        <taxon>Puccinia</taxon>
    </lineage>
</organism>
<dbReference type="Gene3D" id="3.20.20.140">
    <property type="entry name" value="Metal-dependent hydrolases"/>
    <property type="match status" value="2"/>
</dbReference>
<evidence type="ECO:0000256" key="8">
    <source>
        <dbReference type="ARBA" id="ARBA00022833"/>
    </source>
</evidence>
<dbReference type="PROSITE" id="PS00482">
    <property type="entry name" value="DIHYDROOROTASE_1"/>
    <property type="match status" value="1"/>
</dbReference>
<dbReference type="FunFam" id="3.20.20.140:FF:000181">
    <property type="entry name" value="Allantoinase"/>
    <property type="match status" value="1"/>
</dbReference>
<dbReference type="GO" id="GO:0004038">
    <property type="term" value="F:allantoinase activity"/>
    <property type="evidence" value="ECO:0007669"/>
    <property type="project" value="UniProtKB-EC"/>
</dbReference>
<evidence type="ECO:0000313" key="11">
    <source>
        <dbReference type="EMBL" id="KAA1138443.1"/>
    </source>
</evidence>
<dbReference type="InterPro" id="IPR011059">
    <property type="entry name" value="Metal-dep_hydrolase_composite"/>
</dbReference>
<dbReference type="Gene3D" id="2.30.40.10">
    <property type="entry name" value="Urease, subunit C, domain 1"/>
    <property type="match status" value="1"/>
</dbReference>
<accession>A0A5B0SMT1</accession>
<keyword evidence="6" id="KW-0479">Metal-binding</keyword>
<dbReference type="GO" id="GO:0050897">
    <property type="term" value="F:cobalt ion binding"/>
    <property type="evidence" value="ECO:0007669"/>
    <property type="project" value="InterPro"/>
</dbReference>
<feature type="compositionally biased region" description="Basic and acidic residues" evidence="9">
    <location>
        <begin position="65"/>
        <end position="78"/>
    </location>
</feature>
<gene>
    <name evidence="11" type="ORF">PGTUg99_011224</name>
</gene>
<dbReference type="SUPFAM" id="SSF51338">
    <property type="entry name" value="Composite domain of metallo-dependent hydrolases"/>
    <property type="match status" value="1"/>
</dbReference>
<dbReference type="SUPFAM" id="SSF51556">
    <property type="entry name" value="Metallo-dependent hydrolases"/>
    <property type="match status" value="1"/>
</dbReference>
<evidence type="ECO:0000256" key="9">
    <source>
        <dbReference type="SAM" id="MobiDB-lite"/>
    </source>
</evidence>
<evidence type="ECO:0000256" key="7">
    <source>
        <dbReference type="ARBA" id="ARBA00022801"/>
    </source>
</evidence>
<dbReference type="GO" id="GO:0000256">
    <property type="term" value="P:allantoin catabolic process"/>
    <property type="evidence" value="ECO:0007669"/>
    <property type="project" value="UniProtKB-UniPathway"/>
</dbReference>
<comment type="cofactor">
    <cofactor evidence="1">
        <name>Zn(2+)</name>
        <dbReference type="ChEBI" id="CHEBI:29105"/>
    </cofactor>
</comment>
<dbReference type="PANTHER" id="PTHR43668">
    <property type="entry name" value="ALLANTOINASE"/>
    <property type="match status" value="1"/>
</dbReference>
<evidence type="ECO:0000256" key="1">
    <source>
        <dbReference type="ARBA" id="ARBA00001947"/>
    </source>
</evidence>
<evidence type="ECO:0000256" key="4">
    <source>
        <dbReference type="ARBA" id="ARBA00011881"/>
    </source>
</evidence>
<dbReference type="GO" id="GO:0006145">
    <property type="term" value="P:purine nucleobase catabolic process"/>
    <property type="evidence" value="ECO:0007669"/>
    <property type="project" value="TreeGrafter"/>
</dbReference>
<evidence type="ECO:0000256" key="6">
    <source>
        <dbReference type="ARBA" id="ARBA00022723"/>
    </source>
</evidence>
<dbReference type="UniPathway" id="UPA00395">
    <property type="reaction ID" value="UER00653"/>
</dbReference>
<dbReference type="AlphaFoldDB" id="A0A5B0SMT1"/>